<comment type="subunit">
    <text evidence="13">Homodimer.</text>
</comment>
<dbReference type="SMART" id="SM00729">
    <property type="entry name" value="Elp3"/>
    <property type="match status" value="1"/>
</dbReference>
<dbReference type="InterPro" id="IPR010722">
    <property type="entry name" value="BATS_dom"/>
</dbReference>
<dbReference type="SUPFAM" id="SSF102114">
    <property type="entry name" value="Radical SAM enzymes"/>
    <property type="match status" value="1"/>
</dbReference>
<dbReference type="GO" id="GO:0004076">
    <property type="term" value="F:biotin synthase activity"/>
    <property type="evidence" value="ECO:0007669"/>
    <property type="project" value="UniProtKB-UniRule"/>
</dbReference>
<keyword evidence="11 13" id="KW-0411">Iron-sulfur</keyword>
<keyword evidence="7 13" id="KW-0001">2Fe-2S</keyword>
<evidence type="ECO:0000259" key="16">
    <source>
        <dbReference type="PROSITE" id="PS51918"/>
    </source>
</evidence>
<dbReference type="InterPro" id="IPR024177">
    <property type="entry name" value="Biotin_synthase"/>
</dbReference>
<reference evidence="18" key="1">
    <citation type="submission" date="2017-05" db="EMBL/GenBank/DDBJ databases">
        <authorList>
            <person name="Macchi M."/>
            <person name="Festa S."/>
            <person name="Coppotelli B.M."/>
            <person name="Morelli I.S."/>
        </authorList>
    </citation>
    <scope>NUCLEOTIDE SEQUENCE [LARGE SCALE GENOMIC DNA]</scope>
    <source>
        <strain evidence="18">I</strain>
    </source>
</reference>
<feature type="binding site" evidence="13 14">
    <location>
        <position position="185"/>
    </location>
    <ligand>
        <name>[2Fe-2S] cluster</name>
        <dbReference type="ChEBI" id="CHEBI:190135"/>
    </ligand>
</feature>
<evidence type="ECO:0000256" key="6">
    <source>
        <dbReference type="ARBA" id="ARBA00022691"/>
    </source>
</evidence>
<evidence type="ECO:0000313" key="18">
    <source>
        <dbReference type="Proteomes" id="UP000196655"/>
    </source>
</evidence>
<keyword evidence="9 13" id="KW-0093">Biotin biosynthesis</keyword>
<keyword evidence="4 13" id="KW-0004">4Fe-4S</keyword>
<accession>A0A211ZBQ5</accession>
<protein>
    <recommendedName>
        <fullName evidence="3 13">Biotin synthase</fullName>
        <ecNumber evidence="3 13">2.8.1.6</ecNumber>
    </recommendedName>
</protein>
<comment type="cofactor">
    <cofactor evidence="13 14">
        <name>[4Fe-4S] cluster</name>
        <dbReference type="ChEBI" id="CHEBI:49883"/>
    </cofactor>
    <text evidence="13 14">Binds 1 [4Fe-4S] cluster. The cluster is coordinated with 3 cysteines and an exchangeable S-adenosyl-L-methionine.</text>
</comment>
<dbReference type="Proteomes" id="UP000196655">
    <property type="component" value="Unassembled WGS sequence"/>
</dbReference>
<evidence type="ECO:0000256" key="2">
    <source>
        <dbReference type="ARBA" id="ARBA00010765"/>
    </source>
</evidence>
<comment type="cofactor">
    <cofactor evidence="14">
        <name>[2Fe-2S] cluster</name>
        <dbReference type="ChEBI" id="CHEBI:190135"/>
    </cofactor>
    <text evidence="14">Binds 1 [2Fe-2S] cluster. The cluster is coordinated with 3 cysteines and 1 arginine.</text>
</comment>
<feature type="domain" description="Radical SAM core" evidence="16">
    <location>
        <begin position="95"/>
        <end position="314"/>
    </location>
</feature>
<feature type="binding site" evidence="13 14">
    <location>
        <position position="245"/>
    </location>
    <ligand>
        <name>[2Fe-2S] cluster</name>
        <dbReference type="ChEBI" id="CHEBI:190135"/>
    </ligand>
</feature>
<dbReference type="InterPro" id="IPR058240">
    <property type="entry name" value="rSAM_sf"/>
</dbReference>
<feature type="binding site" evidence="13 14">
    <location>
        <position position="114"/>
    </location>
    <ligand>
        <name>[4Fe-4S] cluster</name>
        <dbReference type="ChEBI" id="CHEBI:49883"/>
        <note>4Fe-4S-S-AdoMet</note>
    </ligand>
</feature>
<evidence type="ECO:0000256" key="15">
    <source>
        <dbReference type="SAM" id="MobiDB-lite"/>
    </source>
</evidence>
<dbReference type="EC" id="2.8.1.6" evidence="3 13"/>
<dbReference type="Pfam" id="PF04055">
    <property type="entry name" value="Radical_SAM"/>
    <property type="match status" value="1"/>
</dbReference>
<keyword evidence="8 13" id="KW-0479">Metal-binding</keyword>
<feature type="region of interest" description="Disordered" evidence="15">
    <location>
        <begin position="20"/>
        <end position="49"/>
    </location>
</feature>
<dbReference type="SFLD" id="SFLDG01060">
    <property type="entry name" value="BATS_domain_containing"/>
    <property type="match status" value="1"/>
</dbReference>
<dbReference type="SFLD" id="SFLDG01278">
    <property type="entry name" value="biotin_synthase_like"/>
    <property type="match status" value="1"/>
</dbReference>
<feature type="binding site" evidence="13 14">
    <location>
        <position position="117"/>
    </location>
    <ligand>
        <name>[4Fe-4S] cluster</name>
        <dbReference type="ChEBI" id="CHEBI:49883"/>
        <note>4Fe-4S-S-AdoMet</note>
    </ligand>
</feature>
<dbReference type="STRING" id="1122125.GCA_000423185_02884"/>
<evidence type="ECO:0000256" key="13">
    <source>
        <dbReference type="HAMAP-Rule" id="MF_01694"/>
    </source>
</evidence>
<comment type="pathway">
    <text evidence="1 13">Cofactor biosynthesis; biotin biosynthesis; biotin from 7,8-diaminononanoate: step 2/2.</text>
</comment>
<gene>
    <name evidence="13" type="primary">bioB</name>
    <name evidence="17" type="ORF">BWR60_30060</name>
</gene>
<dbReference type="PROSITE" id="PS51918">
    <property type="entry name" value="RADICAL_SAM"/>
    <property type="match status" value="1"/>
</dbReference>
<evidence type="ECO:0000256" key="5">
    <source>
        <dbReference type="ARBA" id="ARBA00022679"/>
    </source>
</evidence>
<dbReference type="NCBIfam" id="TIGR00433">
    <property type="entry name" value="bioB"/>
    <property type="match status" value="1"/>
</dbReference>
<comment type="caution">
    <text evidence="17">The sequence shown here is derived from an EMBL/GenBank/DDBJ whole genome shotgun (WGS) entry which is preliminary data.</text>
</comment>
<dbReference type="PANTHER" id="PTHR22976:SF2">
    <property type="entry name" value="BIOTIN SYNTHASE, MITOCHONDRIAL"/>
    <property type="match status" value="1"/>
</dbReference>
<evidence type="ECO:0000313" key="17">
    <source>
        <dbReference type="EMBL" id="OWJ62690.1"/>
    </source>
</evidence>
<keyword evidence="18" id="KW-1185">Reference proteome</keyword>
<comment type="similarity">
    <text evidence="2 13">Belongs to the radical SAM superfamily. Biotin synthase family.</text>
</comment>
<name>A0A211ZBQ5_9PROT</name>
<dbReference type="CDD" id="cd01335">
    <property type="entry name" value="Radical_SAM"/>
    <property type="match status" value="1"/>
</dbReference>
<dbReference type="UniPathway" id="UPA00078">
    <property type="reaction ID" value="UER00162"/>
</dbReference>
<evidence type="ECO:0000256" key="11">
    <source>
        <dbReference type="ARBA" id="ARBA00023014"/>
    </source>
</evidence>
<organism evidence="17 18">
    <name type="scientific">Inquilinus limosus</name>
    <dbReference type="NCBI Taxonomy" id="171674"/>
    <lineage>
        <taxon>Bacteria</taxon>
        <taxon>Pseudomonadati</taxon>
        <taxon>Pseudomonadota</taxon>
        <taxon>Alphaproteobacteria</taxon>
        <taxon>Rhodospirillales</taxon>
        <taxon>Rhodospirillaceae</taxon>
        <taxon>Inquilinus</taxon>
    </lineage>
</organism>
<evidence type="ECO:0000256" key="4">
    <source>
        <dbReference type="ARBA" id="ARBA00022485"/>
    </source>
</evidence>
<dbReference type="Gene3D" id="3.20.20.70">
    <property type="entry name" value="Aldolase class I"/>
    <property type="match status" value="1"/>
</dbReference>
<dbReference type="PIRSF" id="PIRSF001619">
    <property type="entry name" value="Biotin_synth"/>
    <property type="match status" value="1"/>
</dbReference>
<dbReference type="AlphaFoldDB" id="A0A211ZBQ5"/>
<keyword evidence="6 13" id="KW-0949">S-adenosyl-L-methionine</keyword>
<dbReference type="SFLD" id="SFLDF00272">
    <property type="entry name" value="biotin_synthase"/>
    <property type="match status" value="1"/>
</dbReference>
<evidence type="ECO:0000256" key="7">
    <source>
        <dbReference type="ARBA" id="ARBA00022714"/>
    </source>
</evidence>
<dbReference type="InterPro" id="IPR013785">
    <property type="entry name" value="Aldolase_TIM"/>
</dbReference>
<evidence type="ECO:0000256" key="14">
    <source>
        <dbReference type="PIRSR" id="PIRSR001619-1"/>
    </source>
</evidence>
<dbReference type="SFLD" id="SFLDS00029">
    <property type="entry name" value="Radical_SAM"/>
    <property type="match status" value="1"/>
</dbReference>
<dbReference type="InterPro" id="IPR002684">
    <property type="entry name" value="Biotin_synth/BioAB"/>
</dbReference>
<dbReference type="InterPro" id="IPR007197">
    <property type="entry name" value="rSAM"/>
</dbReference>
<proteinExistence type="inferred from homology"/>
<evidence type="ECO:0000256" key="10">
    <source>
        <dbReference type="ARBA" id="ARBA00023004"/>
    </source>
</evidence>
<evidence type="ECO:0000256" key="12">
    <source>
        <dbReference type="ARBA" id="ARBA00051157"/>
    </source>
</evidence>
<evidence type="ECO:0000256" key="8">
    <source>
        <dbReference type="ARBA" id="ARBA00022723"/>
    </source>
</evidence>
<feature type="binding site" evidence="13 14">
    <location>
        <position position="154"/>
    </location>
    <ligand>
        <name>[2Fe-2S] cluster</name>
        <dbReference type="ChEBI" id="CHEBI:190135"/>
    </ligand>
</feature>
<dbReference type="EMBL" id="NHON01000094">
    <property type="protein sequence ID" value="OWJ62690.1"/>
    <property type="molecule type" value="Genomic_DNA"/>
</dbReference>
<keyword evidence="10 13" id="KW-0408">Iron</keyword>
<evidence type="ECO:0000256" key="3">
    <source>
        <dbReference type="ARBA" id="ARBA00012236"/>
    </source>
</evidence>
<dbReference type="GO" id="GO:0009102">
    <property type="term" value="P:biotin biosynthetic process"/>
    <property type="evidence" value="ECO:0007669"/>
    <property type="project" value="UniProtKB-UniRule"/>
</dbReference>
<dbReference type="GO" id="GO:0051539">
    <property type="term" value="F:4 iron, 4 sulfur cluster binding"/>
    <property type="evidence" value="ECO:0007669"/>
    <property type="project" value="UniProtKB-KW"/>
</dbReference>
<dbReference type="GO" id="GO:0051537">
    <property type="term" value="F:2 iron, 2 sulfur cluster binding"/>
    <property type="evidence" value="ECO:0007669"/>
    <property type="project" value="UniProtKB-KW"/>
</dbReference>
<comment type="function">
    <text evidence="13">Catalyzes the conversion of dethiobiotin (DTB) to biotin by the insertion of a sulfur atom into dethiobiotin via a radical-based mechanism.</text>
</comment>
<comment type="cofactor">
    <cofactor evidence="13">
        <name>[2Fe-2S] cluster</name>
        <dbReference type="ChEBI" id="CHEBI:190135"/>
    </cofactor>
    <text evidence="13">Binds 1 [2Fe-2S] cluster. The cluster is coordinated with 3 cysteines and 1 arginine.</text>
</comment>
<evidence type="ECO:0000256" key="1">
    <source>
        <dbReference type="ARBA" id="ARBA00004942"/>
    </source>
</evidence>
<evidence type="ECO:0000256" key="9">
    <source>
        <dbReference type="ARBA" id="ARBA00022756"/>
    </source>
</evidence>
<dbReference type="Pfam" id="PF06968">
    <property type="entry name" value="BATS"/>
    <property type="match status" value="1"/>
</dbReference>
<dbReference type="HAMAP" id="MF_01694">
    <property type="entry name" value="BioB"/>
    <property type="match status" value="1"/>
</dbReference>
<feature type="binding site" evidence="13 14">
    <location>
        <position position="110"/>
    </location>
    <ligand>
        <name>[4Fe-4S] cluster</name>
        <dbReference type="ChEBI" id="CHEBI:49883"/>
        <note>4Fe-4S-S-AdoMet</note>
    </ligand>
</feature>
<dbReference type="PANTHER" id="PTHR22976">
    <property type="entry name" value="BIOTIN SYNTHASE"/>
    <property type="match status" value="1"/>
</dbReference>
<dbReference type="GO" id="GO:0005506">
    <property type="term" value="F:iron ion binding"/>
    <property type="evidence" value="ECO:0007669"/>
    <property type="project" value="UniProtKB-UniRule"/>
</dbReference>
<keyword evidence="5 13" id="KW-0808">Transferase</keyword>
<comment type="catalytic activity">
    <reaction evidence="12 13">
        <text>(4R,5S)-dethiobiotin + (sulfur carrier)-SH + 2 reduced [2Fe-2S]-[ferredoxin] + 2 S-adenosyl-L-methionine = (sulfur carrier)-H + biotin + 2 5'-deoxyadenosine + 2 L-methionine + 2 oxidized [2Fe-2S]-[ferredoxin]</text>
        <dbReference type="Rhea" id="RHEA:22060"/>
        <dbReference type="Rhea" id="RHEA-COMP:10000"/>
        <dbReference type="Rhea" id="RHEA-COMP:10001"/>
        <dbReference type="Rhea" id="RHEA-COMP:14737"/>
        <dbReference type="Rhea" id="RHEA-COMP:14739"/>
        <dbReference type="ChEBI" id="CHEBI:17319"/>
        <dbReference type="ChEBI" id="CHEBI:29917"/>
        <dbReference type="ChEBI" id="CHEBI:33737"/>
        <dbReference type="ChEBI" id="CHEBI:33738"/>
        <dbReference type="ChEBI" id="CHEBI:57586"/>
        <dbReference type="ChEBI" id="CHEBI:57844"/>
        <dbReference type="ChEBI" id="CHEBI:59789"/>
        <dbReference type="ChEBI" id="CHEBI:64428"/>
        <dbReference type="ChEBI" id="CHEBI:149473"/>
        <dbReference type="EC" id="2.8.1.6"/>
    </reaction>
</comment>
<feature type="binding site" evidence="13 14">
    <location>
        <position position="318"/>
    </location>
    <ligand>
        <name>[2Fe-2S] cluster</name>
        <dbReference type="ChEBI" id="CHEBI:190135"/>
    </ligand>
</feature>
<dbReference type="SMART" id="SM00876">
    <property type="entry name" value="BATS"/>
    <property type="match status" value="1"/>
</dbReference>
<sequence length="380" mass="40568">MPLAGAVHRLVGGDRRRRRALPARRRAEGAAGCRGDRRPAPPAEGCVTTADAVSGSRPIVRFDWIRAEAEALYGLPLPELLHRAQLVHRESFDPAEVETASLLSIKTGGCPEDCGYCSQSARWDTGVKATRLMDPGAVVDRAAQAKAAGAGRFCMGAAWRSPKDRDLDPVCEMVAGVKALGMSTCVTLGMLTRPQADRLKAAGLDYYSHNVDTSPEFYGRIITTRTLQDRLETLEHVRAAGIKVCCGGIVGMGETVDDRLGMLLLLAGMDPHPESVPLNLWNEVAGTPVMATAEKPDPIGFVRLVAVARILLPRSVVRLSAGRQYMSDELQALCFLAGANSIFLGDVLLTTANPGVDRDARLLDKLGLRVVTGGLAPAAV</sequence>
<dbReference type="InterPro" id="IPR006638">
    <property type="entry name" value="Elp3/MiaA/NifB-like_rSAM"/>
</dbReference>